<dbReference type="PANTHER" id="PTHR43857:SF1">
    <property type="entry name" value="YJGH FAMILY PROTEIN"/>
    <property type="match status" value="1"/>
</dbReference>
<dbReference type="EC" id="3.5.-.-" evidence="1"/>
<evidence type="ECO:0000313" key="1">
    <source>
        <dbReference type="EMBL" id="MFC5502640.1"/>
    </source>
</evidence>
<dbReference type="Gene3D" id="3.30.1330.40">
    <property type="entry name" value="RutC-like"/>
    <property type="match status" value="1"/>
</dbReference>
<keyword evidence="2" id="KW-1185">Reference proteome</keyword>
<protein>
    <submittedName>
        <fullName evidence="1">RidA family protein</fullName>
        <ecNumber evidence="1">3.5.-.-</ecNumber>
    </submittedName>
</protein>
<proteinExistence type="predicted"/>
<dbReference type="InterPro" id="IPR035959">
    <property type="entry name" value="RutC-like_sf"/>
</dbReference>
<dbReference type="Proteomes" id="UP001596039">
    <property type="component" value="Unassembled WGS sequence"/>
</dbReference>
<dbReference type="CDD" id="cd00448">
    <property type="entry name" value="YjgF_YER057c_UK114_family"/>
    <property type="match status" value="1"/>
</dbReference>
<evidence type="ECO:0000313" key="2">
    <source>
        <dbReference type="Proteomes" id="UP001596039"/>
    </source>
</evidence>
<dbReference type="Pfam" id="PF01042">
    <property type="entry name" value="Ribonuc_L-PSP"/>
    <property type="match status" value="1"/>
</dbReference>
<keyword evidence="1" id="KW-0378">Hydrolase</keyword>
<comment type="caution">
    <text evidence="1">The sequence shown here is derived from an EMBL/GenBank/DDBJ whole genome shotgun (WGS) entry which is preliminary data.</text>
</comment>
<reference evidence="2" key="1">
    <citation type="journal article" date="2019" name="Int. J. Syst. Evol. Microbiol.">
        <title>The Global Catalogue of Microorganisms (GCM) 10K type strain sequencing project: providing services to taxonomists for standard genome sequencing and annotation.</title>
        <authorList>
            <consortium name="The Broad Institute Genomics Platform"/>
            <consortium name="The Broad Institute Genome Sequencing Center for Infectious Disease"/>
            <person name="Wu L."/>
            <person name="Ma J."/>
        </authorList>
    </citation>
    <scope>NUCLEOTIDE SEQUENCE [LARGE SCALE GENOMIC DNA]</scope>
    <source>
        <strain evidence="2">CGMCC 4.6997</strain>
    </source>
</reference>
<dbReference type="InterPro" id="IPR006175">
    <property type="entry name" value="YjgF/YER057c/UK114"/>
</dbReference>
<name>A0ABW0NQ13_9MICO</name>
<organism evidence="1 2">
    <name type="scientific">Lysinimonas soli</name>
    <dbReference type="NCBI Taxonomy" id="1074233"/>
    <lineage>
        <taxon>Bacteria</taxon>
        <taxon>Bacillati</taxon>
        <taxon>Actinomycetota</taxon>
        <taxon>Actinomycetes</taxon>
        <taxon>Micrococcales</taxon>
        <taxon>Microbacteriaceae</taxon>
        <taxon>Lysinimonas</taxon>
    </lineage>
</organism>
<accession>A0ABW0NQ13</accession>
<gene>
    <name evidence="1" type="ORF">ACFPJ4_10370</name>
</gene>
<dbReference type="PANTHER" id="PTHR43857">
    <property type="entry name" value="BLR7761 PROTEIN"/>
    <property type="match status" value="1"/>
</dbReference>
<dbReference type="GO" id="GO:0016787">
    <property type="term" value="F:hydrolase activity"/>
    <property type="evidence" value="ECO:0007669"/>
    <property type="project" value="UniProtKB-KW"/>
</dbReference>
<dbReference type="SUPFAM" id="SSF55298">
    <property type="entry name" value="YjgF-like"/>
    <property type="match status" value="1"/>
</dbReference>
<sequence length="139" mass="14903">MTDTTPRHWNPEGISDPIGKYSHLTLVPPGSALLFIAGQVGTGPDGEIADDSYQQTLTTFHNIESLLDAAGLRPVHLVRLLSFVAGAAALTGYYAARDEVYARWFGSREYPGHSLAVVAALAKPQLFVEIEGWAAVPPS</sequence>
<dbReference type="RefSeq" id="WP_386740329.1">
    <property type="nucleotide sequence ID" value="NZ_JBHSMG010000002.1"/>
</dbReference>
<dbReference type="EMBL" id="JBHSMG010000002">
    <property type="protein sequence ID" value="MFC5502640.1"/>
    <property type="molecule type" value="Genomic_DNA"/>
</dbReference>